<sequence length="192" mass="21392">MKSSCYVIIEMDFKQLGEVVFALSFGTVSVLAGGILWSAFFGGAANASIINQRAIFDGVIPCEAYTKFLAGEDIETTEDCHPYALLVLDLKDMGDREFLKGIYREMNHSSSVFFVSRALRMYDHELFSLVFSWSEVANQAINYEMGKAHDEERLAFYSRLLSDLQISAVVNMCAEGTDCTGLNLMAPFSEIL</sequence>
<dbReference type="Proteomes" id="UP000606730">
    <property type="component" value="Unassembled WGS sequence"/>
</dbReference>
<comment type="caution">
    <text evidence="2">The sequence shown here is derived from an EMBL/GenBank/DDBJ whole genome shotgun (WGS) entry which is preliminary data.</text>
</comment>
<keyword evidence="1" id="KW-0812">Transmembrane</keyword>
<organism evidence="2 3">
    <name type="scientific">Actibacterium pelagium</name>
    <dbReference type="NCBI Taxonomy" id="2029103"/>
    <lineage>
        <taxon>Bacteria</taxon>
        <taxon>Pseudomonadati</taxon>
        <taxon>Pseudomonadota</taxon>
        <taxon>Alphaproteobacteria</taxon>
        <taxon>Rhodobacterales</taxon>
        <taxon>Roseobacteraceae</taxon>
        <taxon>Actibacterium</taxon>
    </lineage>
</organism>
<accession>A0A917EGW6</accession>
<name>A0A917EGW6_9RHOB</name>
<protein>
    <submittedName>
        <fullName evidence="2">Uncharacterized protein</fullName>
    </submittedName>
</protein>
<evidence type="ECO:0000313" key="2">
    <source>
        <dbReference type="EMBL" id="GGE39748.1"/>
    </source>
</evidence>
<dbReference type="AlphaFoldDB" id="A0A917EGW6"/>
<gene>
    <name evidence="2" type="ORF">GCM10011517_04350</name>
</gene>
<keyword evidence="3" id="KW-1185">Reference proteome</keyword>
<proteinExistence type="predicted"/>
<feature type="transmembrane region" description="Helical" evidence="1">
    <location>
        <begin position="20"/>
        <end position="43"/>
    </location>
</feature>
<dbReference type="EMBL" id="BMKN01000001">
    <property type="protein sequence ID" value="GGE39748.1"/>
    <property type="molecule type" value="Genomic_DNA"/>
</dbReference>
<evidence type="ECO:0000313" key="3">
    <source>
        <dbReference type="Proteomes" id="UP000606730"/>
    </source>
</evidence>
<keyword evidence="1" id="KW-1133">Transmembrane helix</keyword>
<reference evidence="2" key="1">
    <citation type="journal article" date="2014" name="Int. J. Syst. Evol. Microbiol.">
        <title>Complete genome sequence of Corynebacterium casei LMG S-19264T (=DSM 44701T), isolated from a smear-ripened cheese.</title>
        <authorList>
            <consortium name="US DOE Joint Genome Institute (JGI-PGF)"/>
            <person name="Walter F."/>
            <person name="Albersmeier A."/>
            <person name="Kalinowski J."/>
            <person name="Ruckert C."/>
        </authorList>
    </citation>
    <scope>NUCLEOTIDE SEQUENCE</scope>
    <source>
        <strain evidence="2">CGMCC 1.16012</strain>
    </source>
</reference>
<keyword evidence="1" id="KW-0472">Membrane</keyword>
<evidence type="ECO:0000256" key="1">
    <source>
        <dbReference type="SAM" id="Phobius"/>
    </source>
</evidence>
<reference evidence="2" key="2">
    <citation type="submission" date="2020-09" db="EMBL/GenBank/DDBJ databases">
        <authorList>
            <person name="Sun Q."/>
            <person name="Zhou Y."/>
        </authorList>
    </citation>
    <scope>NUCLEOTIDE SEQUENCE</scope>
    <source>
        <strain evidence="2">CGMCC 1.16012</strain>
    </source>
</reference>